<dbReference type="SUPFAM" id="SSF90123">
    <property type="entry name" value="ABC transporter transmembrane region"/>
    <property type="match status" value="1"/>
</dbReference>
<evidence type="ECO:0000256" key="5">
    <source>
        <dbReference type="ARBA" id="ARBA00022989"/>
    </source>
</evidence>
<dbReference type="PROSITE" id="PS00211">
    <property type="entry name" value="ABC_TRANSPORTER_1"/>
    <property type="match status" value="1"/>
</dbReference>
<dbReference type="InterPro" id="IPR027417">
    <property type="entry name" value="P-loop_NTPase"/>
</dbReference>
<evidence type="ECO:0000259" key="8">
    <source>
        <dbReference type="PROSITE" id="PS50893"/>
    </source>
</evidence>
<dbReference type="GO" id="GO:0005524">
    <property type="term" value="F:ATP binding"/>
    <property type="evidence" value="ECO:0007669"/>
    <property type="project" value="UniProtKB-KW"/>
</dbReference>
<evidence type="ECO:0000256" key="1">
    <source>
        <dbReference type="ARBA" id="ARBA00004651"/>
    </source>
</evidence>
<dbReference type="CDD" id="cd07346">
    <property type="entry name" value="ABC_6TM_exporters"/>
    <property type="match status" value="1"/>
</dbReference>
<evidence type="ECO:0000256" key="6">
    <source>
        <dbReference type="ARBA" id="ARBA00023136"/>
    </source>
</evidence>
<feature type="transmembrane region" description="Helical" evidence="7">
    <location>
        <begin position="235"/>
        <end position="254"/>
    </location>
</feature>
<dbReference type="SMART" id="SM00382">
    <property type="entry name" value="AAA"/>
    <property type="match status" value="1"/>
</dbReference>
<dbReference type="GO" id="GO:0016887">
    <property type="term" value="F:ATP hydrolysis activity"/>
    <property type="evidence" value="ECO:0007669"/>
    <property type="project" value="InterPro"/>
</dbReference>
<organism evidence="10 11">
    <name type="scientific">Lancefieldella rimae (strain ATCC 49626 / DSM 7090 / CCUG 31168 / NBRC 15546 / VPI D140H-11A)</name>
    <name type="common">Atopobium rimae</name>
    <dbReference type="NCBI Taxonomy" id="553184"/>
    <lineage>
        <taxon>Bacteria</taxon>
        <taxon>Bacillati</taxon>
        <taxon>Actinomycetota</taxon>
        <taxon>Coriobacteriia</taxon>
        <taxon>Coriobacteriales</taxon>
        <taxon>Atopobiaceae</taxon>
        <taxon>Lancefieldella</taxon>
    </lineage>
</organism>
<keyword evidence="6 7" id="KW-0472">Membrane</keyword>
<comment type="caution">
    <text evidence="10">The sequence shown here is derived from an EMBL/GenBank/DDBJ whole genome shotgun (WGS) entry which is preliminary data.</text>
</comment>
<dbReference type="InterPro" id="IPR011527">
    <property type="entry name" value="ABC1_TM_dom"/>
</dbReference>
<dbReference type="InterPro" id="IPR036640">
    <property type="entry name" value="ABC1_TM_sf"/>
</dbReference>
<evidence type="ECO:0000259" key="9">
    <source>
        <dbReference type="PROSITE" id="PS50929"/>
    </source>
</evidence>
<evidence type="ECO:0000313" key="11">
    <source>
        <dbReference type="Proteomes" id="UP000004070"/>
    </source>
</evidence>
<comment type="subcellular location">
    <subcellularLocation>
        <location evidence="1">Cell membrane</location>
        <topology evidence="1">Multi-pass membrane protein</topology>
    </subcellularLocation>
</comment>
<gene>
    <name evidence="10" type="ORF">ATORI0001_1434</name>
</gene>
<accession>B9CM95</accession>
<evidence type="ECO:0000256" key="2">
    <source>
        <dbReference type="ARBA" id="ARBA00022692"/>
    </source>
</evidence>
<feature type="domain" description="ABC transporter" evidence="8">
    <location>
        <begin position="327"/>
        <end position="561"/>
    </location>
</feature>
<feature type="transmembrane region" description="Helical" evidence="7">
    <location>
        <begin position="52"/>
        <end position="70"/>
    </location>
</feature>
<reference evidence="10 11" key="1">
    <citation type="submission" date="2009-01" db="EMBL/GenBank/DDBJ databases">
        <authorList>
            <person name="Madupu R."/>
            <person name="Sebastian Y."/>
            <person name="Durkin A.S."/>
            <person name="Torralba M."/>
            <person name="Methe B."/>
            <person name="Sutton G.G."/>
            <person name="Strausberg R.L."/>
            <person name="Nelson K.E."/>
        </authorList>
    </citation>
    <scope>NUCLEOTIDE SEQUENCE [LARGE SCALE GENOMIC DNA]</scope>
    <source>
        <strain evidence="10 11">ATCC 49626</strain>
    </source>
</reference>
<dbReference type="eggNOG" id="COG1132">
    <property type="taxonomic scope" value="Bacteria"/>
</dbReference>
<dbReference type="STRING" id="1383.IV60_GL000827"/>
<dbReference type="SUPFAM" id="SSF52540">
    <property type="entry name" value="P-loop containing nucleoside triphosphate hydrolases"/>
    <property type="match status" value="1"/>
</dbReference>
<dbReference type="PANTHER" id="PTHR43394">
    <property type="entry name" value="ATP-DEPENDENT PERMEASE MDL1, MITOCHONDRIAL"/>
    <property type="match status" value="1"/>
</dbReference>
<dbReference type="InterPro" id="IPR017871">
    <property type="entry name" value="ABC_transporter-like_CS"/>
</dbReference>
<dbReference type="Pfam" id="PF00005">
    <property type="entry name" value="ABC_tran"/>
    <property type="match status" value="1"/>
</dbReference>
<dbReference type="PANTHER" id="PTHR43394:SF1">
    <property type="entry name" value="ATP-BINDING CASSETTE SUB-FAMILY B MEMBER 10, MITOCHONDRIAL"/>
    <property type="match status" value="1"/>
</dbReference>
<feature type="transmembrane region" description="Helical" evidence="7">
    <location>
        <begin position="127"/>
        <end position="148"/>
    </location>
</feature>
<evidence type="ECO:0000256" key="4">
    <source>
        <dbReference type="ARBA" id="ARBA00022840"/>
    </source>
</evidence>
<name>B9CM95_LANR4</name>
<dbReference type="InterPro" id="IPR003593">
    <property type="entry name" value="AAA+_ATPase"/>
</dbReference>
<dbReference type="InterPro" id="IPR003439">
    <property type="entry name" value="ABC_transporter-like_ATP-bd"/>
</dbReference>
<feature type="domain" description="ABC transmembrane type-1" evidence="9">
    <location>
        <begin position="14"/>
        <end position="295"/>
    </location>
</feature>
<evidence type="ECO:0000256" key="3">
    <source>
        <dbReference type="ARBA" id="ARBA00022741"/>
    </source>
</evidence>
<sequence>MLRYLYFNQKGKLILFIVFSLLSSLFEIALSYVMLQSIDLAMSGKLSDALNYGLWFGLYIFCYFFVDLVCRRLRWSVLRGSQSHLRDDLMSRILGQSIPEFHTHNTSHWLSVLTNDLDLIDETYFRVFMDTLVDIFSGIVSLVVLLFISPWLVLFIFAMIAIQMLIPKVMAPRISKRRAEQSKSAERFTATANEHLEGFDLLRSFHLTEASREAMSKANQSWEESKFQARYFGSLARLLSFTVGQVIYIGIYFIGAILTLQGLMTVGMMVAASQLVVYIANPIQNVSDAITDMRGAEEIIKKFRALLDKRSAVEDGTKDIPQRFSNLTVDHVSYSYDKERPILSDVCLSLEHGGKYLLEGDSGSGKTTLIQLLTDAMKPDAGRILLDGQPIGQYKAEQYARFIIPCSQQTFIFNASIRDNITLFCKDFTDNAVIAALKKSGFEEILTRYPDGLDHKIDQSGSSLSGGERQRLALARIFLFEPQIVIYDESFAHLDAASVESLIDAVMEDEDRTVIMTSHQVTPAIRNRFQSLVLKDGSVQTCGGNVQASVSASALTSFWDELGDRTYKEAISEWKMRDYEALD</sequence>
<keyword evidence="4 10" id="KW-0067">ATP-binding</keyword>
<dbReference type="Proteomes" id="UP000004070">
    <property type="component" value="Unassembled WGS sequence"/>
</dbReference>
<dbReference type="GO" id="GO:0015421">
    <property type="term" value="F:ABC-type oligopeptide transporter activity"/>
    <property type="evidence" value="ECO:0007669"/>
    <property type="project" value="TreeGrafter"/>
</dbReference>
<dbReference type="PROSITE" id="PS50929">
    <property type="entry name" value="ABC_TM1F"/>
    <property type="match status" value="1"/>
</dbReference>
<dbReference type="Gene3D" id="3.40.50.300">
    <property type="entry name" value="P-loop containing nucleotide triphosphate hydrolases"/>
    <property type="match status" value="1"/>
</dbReference>
<dbReference type="GeneID" id="84904616"/>
<dbReference type="PROSITE" id="PS50893">
    <property type="entry name" value="ABC_TRANSPORTER_2"/>
    <property type="match status" value="1"/>
</dbReference>
<dbReference type="EMBL" id="ACFE01000002">
    <property type="protein sequence ID" value="EEE17268.1"/>
    <property type="molecule type" value="Genomic_DNA"/>
</dbReference>
<keyword evidence="5 7" id="KW-1133">Transmembrane helix</keyword>
<dbReference type="InterPro" id="IPR039421">
    <property type="entry name" value="Type_1_exporter"/>
</dbReference>
<keyword evidence="3" id="KW-0547">Nucleotide-binding</keyword>
<feature type="transmembrane region" description="Helical" evidence="7">
    <location>
        <begin position="12"/>
        <end position="32"/>
    </location>
</feature>
<dbReference type="RefSeq" id="WP_003149031.1">
    <property type="nucleotide sequence ID" value="NZ_ACFE01000002.1"/>
</dbReference>
<feature type="transmembrane region" description="Helical" evidence="7">
    <location>
        <begin position="154"/>
        <end position="171"/>
    </location>
</feature>
<proteinExistence type="predicted"/>
<dbReference type="Gene3D" id="1.20.1560.10">
    <property type="entry name" value="ABC transporter type 1, transmembrane domain"/>
    <property type="match status" value="1"/>
</dbReference>
<evidence type="ECO:0000313" key="10">
    <source>
        <dbReference type="EMBL" id="EEE17268.1"/>
    </source>
</evidence>
<protein>
    <submittedName>
        <fullName evidence="10">ABC transporter, ATP-binding protein</fullName>
    </submittedName>
</protein>
<keyword evidence="2 7" id="KW-0812">Transmembrane</keyword>
<dbReference type="Pfam" id="PF00664">
    <property type="entry name" value="ABC_membrane"/>
    <property type="match status" value="1"/>
</dbReference>
<evidence type="ECO:0000256" key="7">
    <source>
        <dbReference type="SAM" id="Phobius"/>
    </source>
</evidence>
<dbReference type="AlphaFoldDB" id="B9CM95"/>
<dbReference type="GO" id="GO:0005886">
    <property type="term" value="C:plasma membrane"/>
    <property type="evidence" value="ECO:0007669"/>
    <property type="project" value="UniProtKB-SubCell"/>
</dbReference>